<organism evidence="2 3">
    <name type="scientific">Reticulomyxa filosa</name>
    <dbReference type="NCBI Taxonomy" id="46433"/>
    <lineage>
        <taxon>Eukaryota</taxon>
        <taxon>Sar</taxon>
        <taxon>Rhizaria</taxon>
        <taxon>Retaria</taxon>
        <taxon>Foraminifera</taxon>
        <taxon>Monothalamids</taxon>
        <taxon>Reticulomyxidae</taxon>
        <taxon>Reticulomyxa</taxon>
    </lineage>
</organism>
<comment type="caution">
    <text evidence="2">The sequence shown here is derived from an EMBL/GenBank/DDBJ whole genome shotgun (WGS) entry which is preliminary data.</text>
</comment>
<evidence type="ECO:0000313" key="3">
    <source>
        <dbReference type="Proteomes" id="UP000023152"/>
    </source>
</evidence>
<feature type="compositionally biased region" description="Basic residues" evidence="1">
    <location>
        <begin position="1"/>
        <end position="20"/>
    </location>
</feature>
<sequence length="95" mass="11445">NKNKKKMKKSKNKKKRKKKKKIEEICKKRDIVPALGRLRRPHALVIDKAEVAKRRGCSESELELKEWRRNIVGERVEKIAKFGIFKKRKNRLNYF</sequence>
<feature type="non-terminal residue" evidence="2">
    <location>
        <position position="1"/>
    </location>
</feature>
<feature type="non-terminal residue" evidence="2">
    <location>
        <position position="95"/>
    </location>
</feature>
<evidence type="ECO:0000313" key="2">
    <source>
        <dbReference type="EMBL" id="ETO14487.1"/>
    </source>
</evidence>
<evidence type="ECO:0000256" key="1">
    <source>
        <dbReference type="SAM" id="MobiDB-lite"/>
    </source>
</evidence>
<reference evidence="2 3" key="1">
    <citation type="journal article" date="2013" name="Curr. Biol.">
        <title>The Genome of the Foraminiferan Reticulomyxa filosa.</title>
        <authorList>
            <person name="Glockner G."/>
            <person name="Hulsmann N."/>
            <person name="Schleicher M."/>
            <person name="Noegel A.A."/>
            <person name="Eichinger L."/>
            <person name="Gallinger C."/>
            <person name="Pawlowski J."/>
            <person name="Sierra R."/>
            <person name="Euteneuer U."/>
            <person name="Pillet L."/>
            <person name="Moustafa A."/>
            <person name="Platzer M."/>
            <person name="Groth M."/>
            <person name="Szafranski K."/>
            <person name="Schliwa M."/>
        </authorList>
    </citation>
    <scope>NUCLEOTIDE SEQUENCE [LARGE SCALE GENOMIC DNA]</scope>
</reference>
<dbReference type="EMBL" id="ASPP01020007">
    <property type="protein sequence ID" value="ETO14487.1"/>
    <property type="molecule type" value="Genomic_DNA"/>
</dbReference>
<feature type="region of interest" description="Disordered" evidence="1">
    <location>
        <begin position="1"/>
        <end position="23"/>
    </location>
</feature>
<dbReference type="Proteomes" id="UP000023152">
    <property type="component" value="Unassembled WGS sequence"/>
</dbReference>
<accession>X6MM24</accession>
<dbReference type="AlphaFoldDB" id="X6MM24"/>
<keyword evidence="3" id="KW-1185">Reference proteome</keyword>
<protein>
    <submittedName>
        <fullName evidence="2">Uncharacterized protein</fullName>
    </submittedName>
</protein>
<proteinExistence type="predicted"/>
<gene>
    <name evidence="2" type="ORF">RFI_22881</name>
</gene>
<name>X6MM24_RETFI</name>